<reference evidence="1" key="1">
    <citation type="submission" date="2014-01" db="EMBL/GenBank/DDBJ databases">
        <authorList>
            <person name="Brown-Elliot B."/>
            <person name="Wallace R."/>
            <person name="Lenaerts A."/>
            <person name="Ordway D."/>
            <person name="DeGroote M.A."/>
            <person name="Parker T."/>
            <person name="Sizemore C."/>
            <person name="Tallon L.J."/>
            <person name="Sadzewicz L.K."/>
            <person name="Sengamalay N."/>
            <person name="Fraser C.M."/>
            <person name="Hine E."/>
            <person name="Shefchek K.A."/>
            <person name="Das S.P."/>
            <person name="Tettelin H."/>
        </authorList>
    </citation>
    <scope>NUCLEOTIDE SEQUENCE [LARGE SCALE GENOMIC DNA]</scope>
    <source>
        <strain evidence="1">4042</strain>
    </source>
</reference>
<proteinExistence type="predicted"/>
<gene>
    <name evidence="1" type="ORF">I553_8674</name>
</gene>
<accession>X8CLA6</accession>
<protein>
    <submittedName>
        <fullName evidence="1">Uncharacterized protein</fullName>
    </submittedName>
</protein>
<dbReference type="AlphaFoldDB" id="X8CLA6"/>
<dbReference type="EMBL" id="JAOB01000029">
    <property type="protein sequence ID" value="EUA56626.1"/>
    <property type="molecule type" value="Genomic_DNA"/>
</dbReference>
<name>X8CLA6_MYCXE</name>
<organism evidence="1">
    <name type="scientific">Mycobacterium xenopi 4042</name>
    <dbReference type="NCBI Taxonomy" id="1299334"/>
    <lineage>
        <taxon>Bacteria</taxon>
        <taxon>Bacillati</taxon>
        <taxon>Actinomycetota</taxon>
        <taxon>Actinomycetes</taxon>
        <taxon>Mycobacteriales</taxon>
        <taxon>Mycobacteriaceae</taxon>
        <taxon>Mycobacterium</taxon>
    </lineage>
</organism>
<sequence>MFHVKHVGAGAAPEVAAEVFGPRLEMAERYAELLVGTAVERGCWDRMRRTACGIATSSTAWR</sequence>
<evidence type="ECO:0000313" key="1">
    <source>
        <dbReference type="EMBL" id="EUA56626.1"/>
    </source>
</evidence>
<dbReference type="PATRIC" id="fig|1299334.3.peg.2774"/>
<comment type="caution">
    <text evidence="1">The sequence shown here is derived from an EMBL/GenBank/DDBJ whole genome shotgun (WGS) entry which is preliminary data.</text>
</comment>